<name>A0A1H9AU02_9BACT</name>
<dbReference type="OrthoDB" id="4295522at2"/>
<evidence type="ECO:0000259" key="1">
    <source>
        <dbReference type="Pfam" id="PF12867"/>
    </source>
</evidence>
<proteinExistence type="predicted"/>
<dbReference type="RefSeq" id="WP_090165408.1">
    <property type="nucleotide sequence ID" value="NZ_FOFB01000002.1"/>
</dbReference>
<dbReference type="InterPro" id="IPR024775">
    <property type="entry name" value="DinB-like"/>
</dbReference>
<evidence type="ECO:0000313" key="3">
    <source>
        <dbReference type="Proteomes" id="UP000199021"/>
    </source>
</evidence>
<dbReference type="STRING" id="478744.SAMN05444359_102230"/>
<dbReference type="InParanoid" id="A0A1H9AU02"/>
<evidence type="ECO:0000313" key="2">
    <source>
        <dbReference type="EMBL" id="SEP80302.1"/>
    </source>
</evidence>
<dbReference type="Proteomes" id="UP000199021">
    <property type="component" value="Unassembled WGS sequence"/>
</dbReference>
<dbReference type="AlphaFoldDB" id="A0A1H9AU02"/>
<accession>A0A1H9AU02</accession>
<organism evidence="2 3">
    <name type="scientific">Neolewinella agarilytica</name>
    <dbReference type="NCBI Taxonomy" id="478744"/>
    <lineage>
        <taxon>Bacteria</taxon>
        <taxon>Pseudomonadati</taxon>
        <taxon>Bacteroidota</taxon>
        <taxon>Saprospiria</taxon>
        <taxon>Saprospirales</taxon>
        <taxon>Lewinellaceae</taxon>
        <taxon>Neolewinella</taxon>
    </lineage>
</organism>
<keyword evidence="3" id="KW-1185">Reference proteome</keyword>
<sequence>MAFDLLHPTRKNIHKLYAAHSSELRNLIPEGLNNNLVWNAGHVVATMELLTYGLAGLKTPSGKEFIDRYRKGSKPEGPVSAEEQAYIADRLLSGVTQLEADLKSLDFSNFREYTTSYGVTLSNIDDALAFNNLHEAMHLGTMLAIWNLLK</sequence>
<dbReference type="EMBL" id="FOFB01000002">
    <property type="protein sequence ID" value="SEP80302.1"/>
    <property type="molecule type" value="Genomic_DNA"/>
</dbReference>
<dbReference type="Pfam" id="PF12867">
    <property type="entry name" value="DinB_2"/>
    <property type="match status" value="1"/>
</dbReference>
<protein>
    <submittedName>
        <fullName evidence="2">DinB superfamily protein</fullName>
    </submittedName>
</protein>
<dbReference type="SUPFAM" id="SSF109854">
    <property type="entry name" value="DinB/YfiT-like putative metalloenzymes"/>
    <property type="match status" value="1"/>
</dbReference>
<reference evidence="3" key="1">
    <citation type="submission" date="2016-10" db="EMBL/GenBank/DDBJ databases">
        <authorList>
            <person name="Varghese N."/>
            <person name="Submissions S."/>
        </authorList>
    </citation>
    <scope>NUCLEOTIDE SEQUENCE [LARGE SCALE GENOMIC DNA]</scope>
    <source>
        <strain evidence="3">DSM 24740</strain>
    </source>
</reference>
<dbReference type="InterPro" id="IPR034660">
    <property type="entry name" value="DinB/YfiT-like"/>
</dbReference>
<gene>
    <name evidence="2" type="ORF">SAMN05444359_102230</name>
</gene>
<feature type="domain" description="DinB-like" evidence="1">
    <location>
        <begin position="7"/>
        <end position="142"/>
    </location>
</feature>